<protein>
    <submittedName>
        <fullName evidence="1">BEACH-type PH domain-containing protein</fullName>
    </submittedName>
</protein>
<organism evidence="1">
    <name type="scientific">Gongylonema pulchrum</name>
    <dbReference type="NCBI Taxonomy" id="637853"/>
    <lineage>
        <taxon>Eukaryota</taxon>
        <taxon>Metazoa</taxon>
        <taxon>Ecdysozoa</taxon>
        <taxon>Nematoda</taxon>
        <taxon>Chromadorea</taxon>
        <taxon>Rhabditida</taxon>
        <taxon>Spirurina</taxon>
        <taxon>Spiruromorpha</taxon>
        <taxon>Spiruroidea</taxon>
        <taxon>Gongylonematidae</taxon>
        <taxon>Gongylonema</taxon>
    </lineage>
</organism>
<accession>A0A183DA18</accession>
<proteinExistence type="predicted"/>
<evidence type="ECO:0000313" key="1">
    <source>
        <dbReference type="WBParaSite" id="GPUH_0000556701-mRNA-1"/>
    </source>
</evidence>
<dbReference type="AlphaFoldDB" id="A0A183DA18"/>
<sequence length="121" mass="13733">LTLSISSNDLFLAVGMGNLLEFSMRDGPGGEAEDSKKTYASKKTGMETLMQMEEIAPVEQHLRGGTVQQVGLTAPPVPQMRLNKVDLFLRRFKHWKVVDMLFRDRYYRSRPDIVVSALNEM</sequence>
<reference evidence="1" key="1">
    <citation type="submission" date="2016-06" db="UniProtKB">
        <authorList>
            <consortium name="WormBaseParasite"/>
        </authorList>
    </citation>
    <scope>IDENTIFICATION</scope>
</reference>
<name>A0A183DA18_9BILA</name>
<dbReference type="WBParaSite" id="GPUH_0000556701-mRNA-1">
    <property type="protein sequence ID" value="GPUH_0000556701-mRNA-1"/>
    <property type="gene ID" value="GPUH_0000556701"/>
</dbReference>